<dbReference type="SUPFAM" id="SSF52490">
    <property type="entry name" value="Tubulin nucleotide-binding domain-like"/>
    <property type="match status" value="1"/>
</dbReference>
<evidence type="ECO:0000259" key="6">
    <source>
        <dbReference type="Pfam" id="PF14881"/>
    </source>
</evidence>
<dbReference type="PANTHER" id="PTHR13391">
    <property type="entry name" value="MITOCHONDRIAL DISTRIBUTION REGULATOR MISATO"/>
    <property type="match status" value="1"/>
</dbReference>
<dbReference type="eggNOG" id="KOG2530">
    <property type="taxonomic scope" value="Eukaryota"/>
</dbReference>
<dbReference type="Proteomes" id="UP000008066">
    <property type="component" value="Unassembled WGS sequence"/>
</dbReference>
<sequence>MHEIITLQLGQQSNYLATHFWNAQESYFTYGEDQALSPIDHDIHFRPGLAPDGTETYMPRTVIYDLKSSYGTLRKINALYEIVEEEDSQPQALWQGQATIHKAPAIPESPYQAALNSGLTPSRPSPSQIRFFSDYSRIFYHPRSIIQLIAPELELHLNANIASSSSAASAGPSTSSIPPPLERYAAGEELFNDLDKEHDLLDRDLRPFVEEADHMQGVQVIAGMDDAWGGFASQYVERIRDEYGKVGIWVWGVENGPAWGVSRERRLLRLANKARSLIEVYKQASIIVPLAVPERLPLRLQLDYSSQWHTSALLMAAMESATLPSRLRDPLKRDTLSDMAELLNTMGKQSVAGLQMSFSAVESGQRDHRDPLSQRRKLTEEELSEGVQLDVKFTPSDQLEPYGRRNGYLALNPRVFSQLISLRGYSEADNDEQLPMVDERGRIIRQSAYEPITKTYATPLHFPVLDSYPEIFRNDVGTPVGDVVNITTNLATDSSVFGRLKRLRQTVLRSFSIEDRETLGNELMEMADEYHEGWSSGTDDGEDD</sequence>
<accession>G0S6X1</accession>
<dbReference type="GeneID" id="18256755"/>
<evidence type="ECO:0000259" key="5">
    <source>
        <dbReference type="Pfam" id="PF10644"/>
    </source>
</evidence>
<feature type="domain" description="Misato Segment II tubulin-like" evidence="5">
    <location>
        <begin position="2"/>
        <end position="116"/>
    </location>
</feature>
<evidence type="ECO:0000313" key="8">
    <source>
        <dbReference type="Proteomes" id="UP000008066"/>
    </source>
</evidence>
<dbReference type="InterPro" id="IPR036525">
    <property type="entry name" value="Tubulin/FtsZ_GTPase_sf"/>
</dbReference>
<keyword evidence="4" id="KW-0496">Mitochondrion</keyword>
<reference evidence="7 8" key="1">
    <citation type="journal article" date="2011" name="Cell">
        <title>Insight into structure and assembly of the nuclear pore complex by utilizing the genome of a eukaryotic thermophile.</title>
        <authorList>
            <person name="Amlacher S."/>
            <person name="Sarges P."/>
            <person name="Flemming D."/>
            <person name="van Noort V."/>
            <person name="Kunze R."/>
            <person name="Devos D.P."/>
            <person name="Arumugam M."/>
            <person name="Bork P."/>
            <person name="Hurt E."/>
        </authorList>
    </citation>
    <scope>NUCLEOTIDE SEQUENCE [LARGE SCALE GENOMIC DNA]</scope>
    <source>
        <strain evidence="8">DSM 1495 / CBS 144.50 / IMI 039719</strain>
    </source>
</reference>
<comment type="subcellular location">
    <subcellularLocation>
        <location evidence="2">Mitochondrion</location>
    </subcellularLocation>
</comment>
<dbReference type="InterPro" id="IPR019605">
    <property type="entry name" value="Misato_II_tubulin-like"/>
</dbReference>
<protein>
    <submittedName>
        <fullName evidence="7">Uncharacterized protein</fullName>
    </submittedName>
</protein>
<dbReference type="OrthoDB" id="271881at2759"/>
<dbReference type="Pfam" id="PF10644">
    <property type="entry name" value="Misat_Tub_SegII"/>
    <property type="match status" value="1"/>
</dbReference>
<dbReference type="PANTHER" id="PTHR13391:SF0">
    <property type="entry name" value="PROTEIN MISATO HOMOLOG 1"/>
    <property type="match status" value="1"/>
</dbReference>
<dbReference type="InterPro" id="IPR029209">
    <property type="entry name" value="DML1/Misato_tubulin"/>
</dbReference>
<keyword evidence="8" id="KW-1185">Reference proteome</keyword>
<dbReference type="RefSeq" id="XP_006693175.1">
    <property type="nucleotide sequence ID" value="XM_006693112.1"/>
</dbReference>
<dbReference type="Gene3D" id="3.40.50.1440">
    <property type="entry name" value="Tubulin/FtsZ, GTPase domain"/>
    <property type="match status" value="1"/>
</dbReference>
<gene>
    <name evidence="7" type="ORF">CTHT_0027170</name>
</gene>
<dbReference type="AlphaFoldDB" id="G0S6X1"/>
<proteinExistence type="inferred from homology"/>
<comment type="similarity">
    <text evidence="3">Belongs to the misato family.</text>
</comment>
<dbReference type="EMBL" id="GL988041">
    <property type="protein sequence ID" value="EGS20879.1"/>
    <property type="molecule type" value="Genomic_DNA"/>
</dbReference>
<dbReference type="Pfam" id="PF14881">
    <property type="entry name" value="Tubulin_3"/>
    <property type="match status" value="1"/>
</dbReference>
<dbReference type="OMA" id="SYETGWM"/>
<dbReference type="HOGENOM" id="CLU_022511_2_0_1"/>
<evidence type="ECO:0000256" key="4">
    <source>
        <dbReference type="ARBA" id="ARBA00023128"/>
    </source>
</evidence>
<dbReference type="KEGG" id="cthr:CTHT_0027170"/>
<evidence type="ECO:0000256" key="3">
    <source>
        <dbReference type="ARBA" id="ARBA00008507"/>
    </source>
</evidence>
<comment type="function">
    <text evidence="1">Involved in the partitioning of the mitochondrial organelle and mitochondrial DNA (mtDNA) inheritance.</text>
</comment>
<dbReference type="InterPro" id="IPR049942">
    <property type="entry name" value="DML1/Misato"/>
</dbReference>
<name>G0S6X1_CHATD</name>
<evidence type="ECO:0000313" key="7">
    <source>
        <dbReference type="EMBL" id="EGS20879.1"/>
    </source>
</evidence>
<organism evidence="8">
    <name type="scientific">Chaetomium thermophilum (strain DSM 1495 / CBS 144.50 / IMI 039719)</name>
    <name type="common">Thermochaetoides thermophila</name>
    <dbReference type="NCBI Taxonomy" id="759272"/>
    <lineage>
        <taxon>Eukaryota</taxon>
        <taxon>Fungi</taxon>
        <taxon>Dikarya</taxon>
        <taxon>Ascomycota</taxon>
        <taxon>Pezizomycotina</taxon>
        <taxon>Sordariomycetes</taxon>
        <taxon>Sordariomycetidae</taxon>
        <taxon>Sordariales</taxon>
        <taxon>Chaetomiaceae</taxon>
        <taxon>Thermochaetoides</taxon>
    </lineage>
</organism>
<evidence type="ECO:0000256" key="1">
    <source>
        <dbReference type="ARBA" id="ARBA00003757"/>
    </source>
</evidence>
<dbReference type="GO" id="GO:0007005">
    <property type="term" value="P:mitochondrion organization"/>
    <property type="evidence" value="ECO:0007669"/>
    <property type="project" value="InterPro"/>
</dbReference>
<dbReference type="STRING" id="759272.G0S6X1"/>
<feature type="domain" description="DML1/Misato tubulin" evidence="6">
    <location>
        <begin position="123"/>
        <end position="327"/>
    </location>
</feature>
<dbReference type="GO" id="GO:0005739">
    <property type="term" value="C:mitochondrion"/>
    <property type="evidence" value="ECO:0007669"/>
    <property type="project" value="UniProtKB-SubCell"/>
</dbReference>
<evidence type="ECO:0000256" key="2">
    <source>
        <dbReference type="ARBA" id="ARBA00004173"/>
    </source>
</evidence>